<reference evidence="3" key="1">
    <citation type="submission" date="2021-05" db="EMBL/GenBank/DDBJ databases">
        <authorList>
            <person name="Sun Q."/>
            <person name="Inoue M."/>
        </authorList>
    </citation>
    <scope>NUCLEOTIDE SEQUENCE</scope>
    <source>
        <strain evidence="3">VKM B-3255</strain>
    </source>
</reference>
<keyword evidence="2" id="KW-0732">Signal</keyword>
<feature type="chain" id="PRO_5046425736" evidence="2">
    <location>
        <begin position="37"/>
        <end position="217"/>
    </location>
</feature>
<dbReference type="Pfam" id="PF06776">
    <property type="entry name" value="IalB"/>
    <property type="match status" value="1"/>
</dbReference>
<comment type="caution">
    <text evidence="3">The sequence shown here is derived from an EMBL/GenBank/DDBJ whole genome shotgun (WGS) entry which is preliminary data.</text>
</comment>
<dbReference type="Proteomes" id="UP001166585">
    <property type="component" value="Unassembled WGS sequence"/>
</dbReference>
<protein>
    <submittedName>
        <fullName evidence="3">Invasion associated locus B family protein</fullName>
    </submittedName>
</protein>
<evidence type="ECO:0000313" key="4">
    <source>
        <dbReference type="Proteomes" id="UP001166585"/>
    </source>
</evidence>
<keyword evidence="4" id="KW-1185">Reference proteome</keyword>
<evidence type="ECO:0000256" key="1">
    <source>
        <dbReference type="SAM" id="MobiDB-lite"/>
    </source>
</evidence>
<dbReference type="EMBL" id="JAHCQH010000015">
    <property type="protein sequence ID" value="MBS9476772.1"/>
    <property type="molecule type" value="Genomic_DNA"/>
</dbReference>
<dbReference type="RefSeq" id="WP_213754622.1">
    <property type="nucleotide sequence ID" value="NZ_JAHCQH010000015.1"/>
</dbReference>
<accession>A0ABS5R8T0</accession>
<gene>
    <name evidence="3" type="ORF">KIP89_06605</name>
</gene>
<proteinExistence type="predicted"/>
<dbReference type="InterPro" id="IPR010642">
    <property type="entry name" value="Invasion_prot_B"/>
</dbReference>
<sequence length="217" mass="22126">MLRLPSRPTLAFLGSAALMAALMPAVLGLSAAPAWAQTAPKPAAAVPAAAPAAPKADAAKTDAPKPDASLPGGATSLQESFDDWTVNCALPGGRRVCVLAQVQVDQQSKQRALAIEVGATDTKSVTGIMALPFGIALASGAIVQIDDAAPLPPLPFQVCLPAGCIVQFRFDGDTLARMKAGQQMKITARAFEGGKSVVLTVSLKGFAAGLTRLQSLL</sequence>
<organism evidence="3 4">
    <name type="scientific">Ancylobacter radicis</name>
    <dbReference type="NCBI Taxonomy" id="2836179"/>
    <lineage>
        <taxon>Bacteria</taxon>
        <taxon>Pseudomonadati</taxon>
        <taxon>Pseudomonadota</taxon>
        <taxon>Alphaproteobacteria</taxon>
        <taxon>Hyphomicrobiales</taxon>
        <taxon>Xanthobacteraceae</taxon>
        <taxon>Ancylobacter</taxon>
    </lineage>
</organism>
<feature type="signal peptide" evidence="2">
    <location>
        <begin position="1"/>
        <end position="36"/>
    </location>
</feature>
<feature type="region of interest" description="Disordered" evidence="1">
    <location>
        <begin position="55"/>
        <end position="74"/>
    </location>
</feature>
<evidence type="ECO:0000313" key="3">
    <source>
        <dbReference type="EMBL" id="MBS9476772.1"/>
    </source>
</evidence>
<dbReference type="InterPro" id="IPR038696">
    <property type="entry name" value="IalB_sf"/>
</dbReference>
<name>A0ABS5R8T0_9HYPH</name>
<dbReference type="Gene3D" id="2.60.40.1880">
    <property type="entry name" value="Invasion associated locus B (IalB) protein"/>
    <property type="match status" value="1"/>
</dbReference>
<evidence type="ECO:0000256" key="2">
    <source>
        <dbReference type="SAM" id="SignalP"/>
    </source>
</evidence>